<sequence>MRADYRRRAPERKAARRGPRARRRNDVKRTFALTGVLSFLGLSGLCAQTDQRVWTLGGLEEKNADSIYLGYGVPESDDSLGSFTCTPGGGVVKIWIAETSAKLKAGGKTTAIFSVGEKTAKVAGKLVPNEEAGVPSFEGSLPAKDPIFAAMAGGETLDIAVGGTKRSAPLADAAEKFKKFAAACAKR</sequence>
<name>A0A3G8M6C3_9HYPH</name>
<evidence type="ECO:0008006" key="4">
    <source>
        <dbReference type="Google" id="ProtNLM"/>
    </source>
</evidence>
<protein>
    <recommendedName>
        <fullName evidence="4">Invasion associated locus B family protein</fullName>
    </recommendedName>
</protein>
<evidence type="ECO:0000313" key="3">
    <source>
        <dbReference type="Proteomes" id="UP000273982"/>
    </source>
</evidence>
<accession>A0A3G8M6C3</accession>
<gene>
    <name evidence="2" type="ORF">EHO51_10525</name>
</gene>
<organism evidence="2 3">
    <name type="scientific">Methylocystis rosea</name>
    <dbReference type="NCBI Taxonomy" id="173366"/>
    <lineage>
        <taxon>Bacteria</taxon>
        <taxon>Pseudomonadati</taxon>
        <taxon>Pseudomonadota</taxon>
        <taxon>Alphaproteobacteria</taxon>
        <taxon>Hyphomicrobiales</taxon>
        <taxon>Methylocystaceae</taxon>
        <taxon>Methylocystis</taxon>
    </lineage>
</organism>
<evidence type="ECO:0000256" key="1">
    <source>
        <dbReference type="SAM" id="MobiDB-lite"/>
    </source>
</evidence>
<dbReference type="AlphaFoldDB" id="A0A3G8M6C3"/>
<dbReference type="Proteomes" id="UP000273982">
    <property type="component" value="Chromosome"/>
</dbReference>
<feature type="region of interest" description="Disordered" evidence="1">
    <location>
        <begin position="1"/>
        <end position="23"/>
    </location>
</feature>
<dbReference type="EMBL" id="CP034086">
    <property type="protein sequence ID" value="AZG77134.1"/>
    <property type="molecule type" value="Genomic_DNA"/>
</dbReference>
<feature type="compositionally biased region" description="Basic and acidic residues" evidence="1">
    <location>
        <begin position="1"/>
        <end position="13"/>
    </location>
</feature>
<feature type="compositionally biased region" description="Basic residues" evidence="1">
    <location>
        <begin position="14"/>
        <end position="23"/>
    </location>
</feature>
<dbReference type="KEGG" id="mros:EHO51_10525"/>
<reference evidence="2 3" key="1">
    <citation type="submission" date="2018-11" db="EMBL/GenBank/DDBJ databases">
        <title>Genome squencing of methanotrophic bacteria isolated from alkaline groundwater in Korea.</title>
        <authorList>
            <person name="Nguyen L.N."/>
        </authorList>
    </citation>
    <scope>NUCLEOTIDE SEQUENCE [LARGE SCALE GENOMIC DNA]</scope>
    <source>
        <strain evidence="2 3">GW6</strain>
    </source>
</reference>
<proteinExistence type="predicted"/>
<evidence type="ECO:0000313" key="2">
    <source>
        <dbReference type="EMBL" id="AZG77134.1"/>
    </source>
</evidence>